<evidence type="ECO:0000313" key="2">
    <source>
        <dbReference type="EMBL" id="OOE88129.1"/>
    </source>
</evidence>
<proteinExistence type="predicted"/>
<name>A0ABX3KH71_9GAMM</name>
<evidence type="ECO:0000256" key="1">
    <source>
        <dbReference type="SAM" id="Phobius"/>
    </source>
</evidence>
<keyword evidence="3" id="KW-1185">Reference proteome</keyword>
<feature type="transmembrane region" description="Helical" evidence="1">
    <location>
        <begin position="125"/>
        <end position="143"/>
    </location>
</feature>
<protein>
    <recommendedName>
        <fullName evidence="4">EamA domain-containing protein</fullName>
    </recommendedName>
</protein>
<evidence type="ECO:0008006" key="4">
    <source>
        <dbReference type="Google" id="ProtNLM"/>
    </source>
</evidence>
<feature type="transmembrane region" description="Helical" evidence="1">
    <location>
        <begin position="72"/>
        <end position="94"/>
    </location>
</feature>
<keyword evidence="1" id="KW-1133">Transmembrane helix</keyword>
<gene>
    <name evidence="2" type="ORF">BZG74_09165</name>
</gene>
<comment type="caution">
    <text evidence="2">The sequence shown here is derived from an EMBL/GenBank/DDBJ whole genome shotgun (WGS) entry which is preliminary data.</text>
</comment>
<feature type="transmembrane region" description="Helical" evidence="1">
    <location>
        <begin position="100"/>
        <end position="118"/>
    </location>
</feature>
<feature type="transmembrane region" description="Helical" evidence="1">
    <location>
        <begin position="180"/>
        <end position="199"/>
    </location>
</feature>
<sequence>MLSALVVVAVMVINVDIGRRILHQSMDPASYIGLWLLAASLVAIGVLRLCPHKAPSVQKDKPLPPLLTTGQLSSFVTWRLAGLLFLAITSAVFACRLLDIATLGLVVVAGVQGVLGVVSRSHHQHWLWAGLMMVFAGLGYLLAPGMYAPHPLGVGLGLISGGAWASYWSQVVKYPNQAELQVVASLRISLLLVLPLLVFTLPNVSVSVRGGGLAVLAGALFVVGVRLFGRFQKAEPQLLSQQLMWVTVLLALMGLATWDQSSMMNMRLTSAAVVVMSGLVVIGIAGRADPDSPPR</sequence>
<organism evidence="2 3">
    <name type="scientific">Salinivibrio sharmensis</name>
    <dbReference type="NCBI Taxonomy" id="390883"/>
    <lineage>
        <taxon>Bacteria</taxon>
        <taxon>Pseudomonadati</taxon>
        <taxon>Pseudomonadota</taxon>
        <taxon>Gammaproteobacteria</taxon>
        <taxon>Vibrionales</taxon>
        <taxon>Vibrionaceae</taxon>
        <taxon>Salinivibrio</taxon>
    </lineage>
</organism>
<reference evidence="3" key="1">
    <citation type="submission" date="2017-01" db="EMBL/GenBank/DDBJ databases">
        <title>Draft genome of the species Salinivibrio sharmensis.</title>
        <authorList>
            <person name="Lopez-Hermoso C."/>
            <person name="De La Haba R."/>
            <person name="Sanchez-Porro C."/>
            <person name="Ventosa A."/>
        </authorList>
    </citation>
    <scope>NUCLEOTIDE SEQUENCE [LARGE SCALE GENOMIC DNA]</scope>
    <source>
        <strain evidence="3">CBH463</strain>
    </source>
</reference>
<feature type="transmembrane region" description="Helical" evidence="1">
    <location>
        <begin position="264"/>
        <end position="285"/>
    </location>
</feature>
<feature type="transmembrane region" description="Helical" evidence="1">
    <location>
        <begin position="211"/>
        <end position="229"/>
    </location>
</feature>
<accession>A0ABX3KH71</accession>
<dbReference type="Proteomes" id="UP000188627">
    <property type="component" value="Unassembled WGS sequence"/>
</dbReference>
<evidence type="ECO:0000313" key="3">
    <source>
        <dbReference type="Proteomes" id="UP000188627"/>
    </source>
</evidence>
<feature type="transmembrane region" description="Helical" evidence="1">
    <location>
        <begin position="28"/>
        <end position="51"/>
    </location>
</feature>
<keyword evidence="1" id="KW-0812">Transmembrane</keyword>
<keyword evidence="1" id="KW-0472">Membrane</keyword>
<dbReference type="EMBL" id="MUFC01000008">
    <property type="protein sequence ID" value="OOE88129.1"/>
    <property type="molecule type" value="Genomic_DNA"/>
</dbReference>
<feature type="transmembrane region" description="Helical" evidence="1">
    <location>
        <begin position="241"/>
        <end position="258"/>
    </location>
</feature>